<dbReference type="Proteomes" id="UP000006230">
    <property type="component" value="Unassembled WGS sequence"/>
</dbReference>
<dbReference type="GeneID" id="92505126"/>
<feature type="transmembrane region" description="Helical" evidence="1">
    <location>
        <begin position="6"/>
        <end position="29"/>
    </location>
</feature>
<feature type="transmembrane region" description="Helical" evidence="1">
    <location>
        <begin position="75"/>
        <end position="98"/>
    </location>
</feature>
<evidence type="ECO:0000313" key="3">
    <source>
        <dbReference type="Proteomes" id="UP000006230"/>
    </source>
</evidence>
<dbReference type="eggNOG" id="ENOG50331EK">
    <property type="taxonomic scope" value="Bacteria"/>
</dbReference>
<evidence type="ECO:0000313" key="2">
    <source>
        <dbReference type="EMBL" id="EAU44630.1"/>
    </source>
</evidence>
<organism evidence="2 3">
    <name type="scientific">Salipiger bermudensis (strain DSM 26914 / JCM 13377 / KCTC 12554 / HTCC2601)</name>
    <name type="common">Pelagibaca bermudensis</name>
    <dbReference type="NCBI Taxonomy" id="314265"/>
    <lineage>
        <taxon>Bacteria</taxon>
        <taxon>Pseudomonadati</taxon>
        <taxon>Pseudomonadota</taxon>
        <taxon>Alphaproteobacteria</taxon>
        <taxon>Rhodobacterales</taxon>
        <taxon>Roseobacteraceae</taxon>
        <taxon>Salipiger</taxon>
    </lineage>
</organism>
<dbReference type="EMBL" id="AATQ01000041">
    <property type="protein sequence ID" value="EAU44630.1"/>
    <property type="molecule type" value="Genomic_DNA"/>
</dbReference>
<evidence type="ECO:0000256" key="1">
    <source>
        <dbReference type="SAM" id="Phobius"/>
    </source>
</evidence>
<dbReference type="STRING" id="314265.R2601_24220"/>
<reference evidence="2 3" key="1">
    <citation type="journal article" date="2010" name="J. Bacteriol.">
        <title>Genome sequences of Pelagibaca bermudensis HTCC2601T and Maritimibacter alkaliphilus HTCC2654T, the type strains of two marine Roseobacter genera.</title>
        <authorList>
            <person name="Thrash J.C."/>
            <person name="Cho J.C."/>
            <person name="Ferriera S."/>
            <person name="Johnson J."/>
            <person name="Vergin K.L."/>
            <person name="Giovannoni S.J."/>
        </authorList>
    </citation>
    <scope>NUCLEOTIDE SEQUENCE [LARGE SCALE GENOMIC DNA]</scope>
    <source>
        <strain evidence="3">DSM 26914 / JCM 13377 / KCTC 12554 / HTCC2601</strain>
    </source>
</reference>
<name>Q0FKD5_SALBH</name>
<keyword evidence="1" id="KW-1133">Transmembrane helix</keyword>
<keyword evidence="3" id="KW-1185">Reference proteome</keyword>
<feature type="transmembrane region" description="Helical" evidence="1">
    <location>
        <begin position="41"/>
        <end position="63"/>
    </location>
</feature>
<protein>
    <submittedName>
        <fullName evidence="2">Uncharacterized protein</fullName>
    </submittedName>
</protein>
<dbReference type="AlphaFoldDB" id="Q0FKD5"/>
<accession>Q0FKD5</accession>
<keyword evidence="1" id="KW-0812">Transmembrane</keyword>
<dbReference type="HOGENOM" id="CLU_1966664_0_0_5"/>
<dbReference type="RefSeq" id="WP_007800252.1">
    <property type="nucleotide sequence ID" value="NZ_DS022276.1"/>
</dbReference>
<feature type="transmembrane region" description="Helical" evidence="1">
    <location>
        <begin position="105"/>
        <end position="124"/>
    </location>
</feature>
<keyword evidence="1" id="KW-0472">Membrane</keyword>
<proteinExistence type="predicted"/>
<gene>
    <name evidence="2" type="ORF">R2601_24220</name>
</gene>
<comment type="caution">
    <text evidence="2">The sequence shown here is derived from an EMBL/GenBank/DDBJ whole genome shotgun (WGS) entry which is preliminary data.</text>
</comment>
<sequence>MLEPTPILLAFLIFKRFIFLELVAALALARAMRAAGPSRGAAVVALVLAVFGAIVLLAPVAGLTGGAVAGAAARFMAMGGGILPLLIPSLVLAASAYLPGSRGRGLDIAHVVLLILLFGLWLATRLV</sequence>